<dbReference type="Gene3D" id="3.40.50.10140">
    <property type="entry name" value="Toll/interleukin-1 receptor homology (TIR) domain"/>
    <property type="match status" value="1"/>
</dbReference>
<feature type="region of interest" description="Disordered" evidence="1">
    <location>
        <begin position="85"/>
        <end position="133"/>
    </location>
</feature>
<accession>A0ABU6QD86</accession>
<comment type="caution">
    <text evidence="3">The sequence shown here is derived from an EMBL/GenBank/DDBJ whole genome shotgun (WGS) entry which is preliminary data.</text>
</comment>
<organism evidence="3 4">
    <name type="scientific">Stylosanthes scabra</name>
    <dbReference type="NCBI Taxonomy" id="79078"/>
    <lineage>
        <taxon>Eukaryota</taxon>
        <taxon>Viridiplantae</taxon>
        <taxon>Streptophyta</taxon>
        <taxon>Embryophyta</taxon>
        <taxon>Tracheophyta</taxon>
        <taxon>Spermatophyta</taxon>
        <taxon>Magnoliopsida</taxon>
        <taxon>eudicotyledons</taxon>
        <taxon>Gunneridae</taxon>
        <taxon>Pentapetalae</taxon>
        <taxon>rosids</taxon>
        <taxon>fabids</taxon>
        <taxon>Fabales</taxon>
        <taxon>Fabaceae</taxon>
        <taxon>Papilionoideae</taxon>
        <taxon>50 kb inversion clade</taxon>
        <taxon>dalbergioids sensu lato</taxon>
        <taxon>Dalbergieae</taxon>
        <taxon>Pterocarpus clade</taxon>
        <taxon>Stylosanthes</taxon>
    </lineage>
</organism>
<evidence type="ECO:0000256" key="1">
    <source>
        <dbReference type="SAM" id="MobiDB-lite"/>
    </source>
</evidence>
<dbReference type="EMBL" id="JASCZI010000152">
    <property type="protein sequence ID" value="MED6109436.1"/>
    <property type="molecule type" value="Genomic_DNA"/>
</dbReference>
<feature type="region of interest" description="Disordered" evidence="1">
    <location>
        <begin position="1"/>
        <end position="71"/>
    </location>
</feature>
<dbReference type="InterPro" id="IPR035897">
    <property type="entry name" value="Toll_tir_struct_dom_sf"/>
</dbReference>
<evidence type="ECO:0000313" key="4">
    <source>
        <dbReference type="Proteomes" id="UP001341840"/>
    </source>
</evidence>
<dbReference type="Proteomes" id="UP001341840">
    <property type="component" value="Unassembled WGS sequence"/>
</dbReference>
<proteinExistence type="predicted"/>
<sequence>MGSDTEDNSSITPSTISSTLTIKISSSSSSRSKNQGQETTEDSNLPSPNIKNSTESSPYASPLVSPPSSAFVSALQSPYISPRAITPDESHLEKPPPPPPTTVTTTTTHPSTPEDVPSSSYTPPSDQYEFSDDNADGRLKFVTCVPIPEAADPRISFSFPVPRVSFAKGSVSPASNAKLRSCDVYIGFHGQNPNLLRFCKWLKSDLELQGIDCLLADRAKYTDSQSHEIADRVICSVAFGLVVVSCDSFLNHLSMEEVRFFAQKKNLIPLLFDTGPDEIIDLLNCNSIDKECKEAINGLMRCKEFNLVAHDGNWRSCISKATGILRARLGRMNGDQRDNMQGFENLPFPRNQYFVGREKEIMEIEGLFFGRGNCGEQVQDHCMPFIRGEASGSGQSEGLADEESEPVMRKGRRYISLEMGKSKEPTLEAWVEPLIGNNSLKRLKHKKSKSGNFKSLYHQRYKMVLWVGGEARYLRQNILNLSLILGLDVGADSEMERGRIRSFEEQELEAFKRIKRELFGEIPYLLIIDNLENEEEWWEGKDLYDLIPRNTGGTHVIITTRLSKVNSYDTIQLLPLPLSEAMVLIKGRKRREYPPDEAEFLEKFNEKLGRLSLGLWVIGSLLSELGIAPSALFEAINQMPLSGDSNSCYMSIAEEQWCKSNPFLIKTLLFCVGTLEKTKAKGKLLAIRMLLVGGWFSPAPISASLLVSAAKSNPTVENHLQKWTKILSLTSGCLSSQTWKNDEDSAMLLVKMGLARMGNQRDGCCWLQFHPITQAFAKSRGGLQYAKAALEGVRKMGNHVNSGHLWSSAFLVFGFKSEPPIVQLKAIDLVLYIKRTALPLAIQAFTTFSRCNSALELLKVCTNALEEVEKSFVSQIQDWSHDSICWKRRRLQRSQKVDEYVWQDVTLLKATLLETRAKLLARGGHLDSGKELCRTCISIRTVMLGHNHSQTLAAQETLARLVRMRSKI</sequence>
<dbReference type="PANTHER" id="PTHR32472">
    <property type="entry name" value="DNA REPAIR PROTEIN RADA"/>
    <property type="match status" value="1"/>
</dbReference>
<feature type="compositionally biased region" description="Polar residues" evidence="1">
    <location>
        <begin position="33"/>
        <end position="59"/>
    </location>
</feature>
<dbReference type="SUPFAM" id="SSF52540">
    <property type="entry name" value="P-loop containing nucleoside triphosphate hydrolases"/>
    <property type="match status" value="1"/>
</dbReference>
<evidence type="ECO:0000313" key="3">
    <source>
        <dbReference type="EMBL" id="MED6109436.1"/>
    </source>
</evidence>
<feature type="compositionally biased region" description="Low complexity" evidence="1">
    <location>
        <begin position="102"/>
        <end position="113"/>
    </location>
</feature>
<dbReference type="PANTHER" id="PTHR32472:SF12">
    <property type="entry name" value="P-LOOP CONTAINING NUCLEOSIDE TRIPHOSPHATE HYDROLASES SUPERFAMILY PROTEIN"/>
    <property type="match status" value="1"/>
</dbReference>
<feature type="compositionally biased region" description="Low complexity" evidence="1">
    <location>
        <begin position="9"/>
        <end position="32"/>
    </location>
</feature>
<dbReference type="Pfam" id="PF25895">
    <property type="entry name" value="WHD_plant_disease"/>
    <property type="match status" value="1"/>
</dbReference>
<keyword evidence="4" id="KW-1185">Reference proteome</keyword>
<evidence type="ECO:0000259" key="2">
    <source>
        <dbReference type="Pfam" id="PF25895"/>
    </source>
</evidence>
<dbReference type="InterPro" id="IPR027417">
    <property type="entry name" value="P-loop_NTPase"/>
</dbReference>
<protein>
    <recommendedName>
        <fullName evidence="2">Plant disease resistance WDH domain-containing protein</fullName>
    </recommendedName>
</protein>
<feature type="domain" description="Plant disease resistance WDH" evidence="2">
    <location>
        <begin position="680"/>
        <end position="788"/>
    </location>
</feature>
<name>A0ABU6QD86_9FABA</name>
<dbReference type="InterPro" id="IPR058874">
    <property type="entry name" value="WHD_plant"/>
</dbReference>
<gene>
    <name evidence="3" type="ORF">PIB30_033514</name>
</gene>
<reference evidence="3 4" key="1">
    <citation type="journal article" date="2023" name="Plants (Basel)">
        <title>Bridging the Gap: Combining Genomics and Transcriptomics Approaches to Understand Stylosanthes scabra, an Orphan Legume from the Brazilian Caatinga.</title>
        <authorList>
            <person name="Ferreira-Neto J.R.C."/>
            <person name="da Silva M.D."/>
            <person name="Binneck E."/>
            <person name="de Melo N.F."/>
            <person name="da Silva R.H."/>
            <person name="de Melo A.L.T.M."/>
            <person name="Pandolfi V."/>
            <person name="Bustamante F.O."/>
            <person name="Brasileiro-Vidal A.C."/>
            <person name="Benko-Iseppon A.M."/>
        </authorList>
    </citation>
    <scope>NUCLEOTIDE SEQUENCE [LARGE SCALE GENOMIC DNA]</scope>
    <source>
        <tissue evidence="3">Leaves</tissue>
    </source>
</reference>